<evidence type="ECO:0000256" key="2">
    <source>
        <dbReference type="SAM" id="MobiDB-lite"/>
    </source>
</evidence>
<proteinExistence type="predicted"/>
<organism evidence="5 6">
    <name type="scientific">Magallana gigas</name>
    <name type="common">Pacific oyster</name>
    <name type="synonym">Crassostrea gigas</name>
    <dbReference type="NCBI Taxonomy" id="29159"/>
    <lineage>
        <taxon>Eukaryota</taxon>
        <taxon>Metazoa</taxon>
        <taxon>Spiralia</taxon>
        <taxon>Lophotrochozoa</taxon>
        <taxon>Mollusca</taxon>
        <taxon>Bivalvia</taxon>
        <taxon>Autobranchia</taxon>
        <taxon>Pteriomorphia</taxon>
        <taxon>Ostreida</taxon>
        <taxon>Ostreoidea</taxon>
        <taxon>Ostreidae</taxon>
        <taxon>Magallana</taxon>
    </lineage>
</organism>
<dbReference type="EnsemblMetazoa" id="G25177.15">
    <property type="protein sequence ID" value="G25177.15:cds"/>
    <property type="gene ID" value="G25177"/>
</dbReference>
<dbReference type="Pfam" id="PF20865">
    <property type="entry name" value="FAM186A-B_C"/>
    <property type="match status" value="1"/>
</dbReference>
<keyword evidence="1" id="KW-0175">Coiled coil</keyword>
<feature type="domain" description="FAM186A/B C-terminal" evidence="4">
    <location>
        <begin position="1076"/>
        <end position="1244"/>
    </location>
</feature>
<sequence>MANGCIENSFLDVSELLSTLQNHSFDESHPSIPFGTKNNVFFVVQNNQNCDQRSKSKKSAFSDDCGAWNSNSGCTPKTYYVKSESGEYINVFLKNGSFFSQKKVKGKREYVPLAPQPETVLALSRYYTTLKKDASYKKRVSWFNQGGSKIAIVEYLGVFPSLGPHGNSKRKGDYMRTPSTVMQEMSDLLQKHKPLDVFNKLQKKHDELSGPSNMQQVYDKKQNDKKRDRRNDSGQTIRRKNIADHIAEIDNLVANGNSIVKSIVRDQCKAPCLILYTDKQMTDLKNICCNGQSVLGVDKTFNLCDMHVTATCFKQNAVVRDDTGESPIFLGPLFIHDNSDFDTYSTLFNHLRTKLMDTDTTKLVIGSDEELALVNAITKAFPDLNHILCKRHLYQNSKQKLVDDCIDKESRQTILDLIFGDEGLVTADDSICFDVKSEEIETRLRDSTKFSNYFEKKLKPNLKNKVQKPLSSGLIENVWTNNNSESLNHVLKQAIDWKSKPLLDLVDILTSLIEAQYKGMRRALVSIGQFRLADSHQQFQMSKTVWASKTTDERDRHYKQRLLLADQNKWEKAIKMIMNTFDDAAKWTKNAGHKNVIKKGISQFKELSSGMKKRNTELKEKRKAVDEAKSKLQTAKADVEGKTKELEDLRKNVRNLTTEVEEKKHMLSKSEENSATIMQKCHKLDAQIKELQKEVAKGPKVVEKVRPATPPPPPSPPPPEIIKVIDSATQLKLSEAEKEIEEQKTKLQKAKDEIRSVERLLRKEKERVRQLRLELEEAISRAEEAELTVAVEQPQQDPAPEVQIVETGDKDSTYYKTLLAGMKKDFNAELEKIKSHLTKERLRNAAMVKRVEDNHKEQLNVIQKNVVRVLRAIMHFRDHVCTIVEKESLKDASRSLQGLGSLIPDKLVPDPKELLALLVGSVVEFMHNMEVVMANAFLTMRMMIKGSITMTTTKEFIAGKQTENRIRMEEVKRNMRQIDVSKEESKKLALRLKMAKEKLIKFEELTERQEVHDRKYLALLDRYRRVWKMYNNLNKDMTILQGDLQNAIDEKVKENEGLLISQMKMELKNRPNVHDKELEMSIMDQKKNIRMLEQAYEKNKISKDMYFLIRSLLEKSLEIPKIRLRFMMEQYVAFRSIKETRARVLEILRGEDLSKHIRRDMEKYVKQIDEKLTKSMNIWHSKINLLNQEKQNLFKMLWKMFGEVFVESGLLLVHPLLNTIAHDKSEVYGKLAATAKRESLRSICARGHKRVHEFLHLPTFVEGCSVLSTMTDEQSLWNAQFSCGDDAIGAPIPVSPHLLNYDVNRERLNARRSLESQSSFGNHGRPILHLPVTRNYYITPKLECLSAKCVVILVAQ</sequence>
<evidence type="ECO:0000313" key="5">
    <source>
        <dbReference type="EnsemblMetazoa" id="G25177.15:cds"/>
    </source>
</evidence>
<reference evidence="5" key="1">
    <citation type="submission" date="2022-08" db="UniProtKB">
        <authorList>
            <consortium name="EnsemblMetazoa"/>
        </authorList>
    </citation>
    <scope>IDENTIFICATION</scope>
    <source>
        <strain evidence="5">05x7-T-G4-1.051#20</strain>
    </source>
</reference>
<dbReference type="InterPro" id="IPR049146">
    <property type="entry name" value="FAM186A_B_C"/>
</dbReference>
<protein>
    <recommendedName>
        <fullName evidence="7">MULE transposase domain-containing protein</fullName>
    </recommendedName>
</protein>
<evidence type="ECO:0000256" key="1">
    <source>
        <dbReference type="SAM" id="Coils"/>
    </source>
</evidence>
<keyword evidence="6" id="KW-1185">Reference proteome</keyword>
<evidence type="ECO:0000259" key="4">
    <source>
        <dbReference type="Pfam" id="PF20865"/>
    </source>
</evidence>
<name>A0A8W8KT26_MAGGI</name>
<evidence type="ECO:0008006" key="7">
    <source>
        <dbReference type="Google" id="ProtNLM"/>
    </source>
</evidence>
<feature type="coiled-coil region" evidence="1">
    <location>
        <begin position="611"/>
        <end position="694"/>
    </location>
</feature>
<feature type="coiled-coil region" evidence="1">
    <location>
        <begin position="733"/>
        <end position="788"/>
    </location>
</feature>
<feature type="compositionally biased region" description="Basic and acidic residues" evidence="2">
    <location>
        <begin position="218"/>
        <end position="232"/>
    </location>
</feature>
<dbReference type="Gene3D" id="1.10.287.1490">
    <property type="match status" value="1"/>
</dbReference>
<dbReference type="InterPro" id="IPR018289">
    <property type="entry name" value="MULE_transposase_dom"/>
</dbReference>
<feature type="domain" description="MULE transposase" evidence="3">
    <location>
        <begin position="329"/>
        <end position="396"/>
    </location>
</feature>
<dbReference type="Proteomes" id="UP000005408">
    <property type="component" value="Unassembled WGS sequence"/>
</dbReference>
<accession>A0A8W8KT26</accession>
<feature type="region of interest" description="Disordered" evidence="2">
    <location>
        <begin position="204"/>
        <end position="236"/>
    </location>
</feature>
<evidence type="ECO:0000259" key="3">
    <source>
        <dbReference type="Pfam" id="PF10551"/>
    </source>
</evidence>
<dbReference type="Pfam" id="PF10551">
    <property type="entry name" value="MULE"/>
    <property type="match status" value="1"/>
</dbReference>
<evidence type="ECO:0000313" key="6">
    <source>
        <dbReference type="Proteomes" id="UP000005408"/>
    </source>
</evidence>